<protein>
    <submittedName>
        <fullName evidence="4">Flavin-dependent oxidoreductase</fullName>
    </submittedName>
</protein>
<name>A0A512NEP8_9HYPH</name>
<comment type="caution">
    <text evidence="4">The sequence shown here is derived from an EMBL/GenBank/DDBJ whole genome shotgun (WGS) entry which is preliminary data.</text>
</comment>
<gene>
    <name evidence="4" type="ORF">RSO01_45970</name>
</gene>
<dbReference type="Proteomes" id="UP000321058">
    <property type="component" value="Unassembled WGS sequence"/>
</dbReference>
<proteinExistence type="predicted"/>
<organism evidence="4 5">
    <name type="scientific">Reyranella soli</name>
    <dbReference type="NCBI Taxonomy" id="1230389"/>
    <lineage>
        <taxon>Bacteria</taxon>
        <taxon>Pseudomonadati</taxon>
        <taxon>Pseudomonadota</taxon>
        <taxon>Alphaproteobacteria</taxon>
        <taxon>Hyphomicrobiales</taxon>
        <taxon>Reyranellaceae</taxon>
        <taxon>Reyranella</taxon>
    </lineage>
</organism>
<dbReference type="PANTHER" id="PTHR30137">
    <property type="entry name" value="LUCIFERASE-LIKE MONOOXYGENASE"/>
    <property type="match status" value="1"/>
</dbReference>
<dbReference type="EMBL" id="BKAJ01000080">
    <property type="protein sequence ID" value="GEP57431.1"/>
    <property type="molecule type" value="Genomic_DNA"/>
</dbReference>
<dbReference type="Pfam" id="PF00296">
    <property type="entry name" value="Bac_luciferase"/>
    <property type="match status" value="1"/>
</dbReference>
<evidence type="ECO:0000256" key="2">
    <source>
        <dbReference type="ARBA" id="ARBA00023033"/>
    </source>
</evidence>
<dbReference type="GO" id="GO:0005829">
    <property type="term" value="C:cytosol"/>
    <property type="evidence" value="ECO:0007669"/>
    <property type="project" value="TreeGrafter"/>
</dbReference>
<sequence>MKFGIFYEHQLPRPWGPNSEYQLLQDSLTQIELADRLGYDYAWEVEHHFLEEYSHSSAPEVFLGAASQRTKRIRLGHGVVQLTTNQPHRVAERISTLDLLSGGRVDLGMGEAAGPAELHPFNIRVRDKRERWEEAVKAIVPMFTKESWEFHGQYYDFEARNVIPKPYQKPHPPLWVACSNIQTIGKAGEWGMGALGFTFVTPEAARAWVHKYYNNLLNNAQKLTDYPSNPNVAMVSGFMCAATDEEAEAKAAGWTFFIFALSYYGRKGVDAPGTSDLWKEYQSWKGGPEERKALDSGLIGSPETIRKKLRQFQQSRVDQVILLNQAGKTSHQDICDSLELFAKEVMPEFHAAEAEHAEWKRKVLAREIVLEDLDVQKYDIYSHQNEHIVRLTPEQLKQKMAEKEAAQKRA</sequence>
<dbReference type="InterPro" id="IPR011251">
    <property type="entry name" value="Luciferase-like_dom"/>
</dbReference>
<dbReference type="InterPro" id="IPR036661">
    <property type="entry name" value="Luciferase-like_sf"/>
</dbReference>
<dbReference type="AlphaFoldDB" id="A0A512NEP8"/>
<dbReference type="RefSeq" id="WP_147151802.1">
    <property type="nucleotide sequence ID" value="NZ_BKAJ01000080.1"/>
</dbReference>
<dbReference type="OrthoDB" id="9804736at2"/>
<accession>A0A512NEP8</accession>
<dbReference type="PANTHER" id="PTHR30137:SF8">
    <property type="entry name" value="BLR5498 PROTEIN"/>
    <property type="match status" value="1"/>
</dbReference>
<keyword evidence="2" id="KW-0503">Monooxygenase</keyword>
<keyword evidence="1" id="KW-0560">Oxidoreductase</keyword>
<evidence type="ECO:0000313" key="4">
    <source>
        <dbReference type="EMBL" id="GEP57431.1"/>
    </source>
</evidence>
<reference evidence="4 5" key="1">
    <citation type="submission" date="2019-07" db="EMBL/GenBank/DDBJ databases">
        <title>Whole genome shotgun sequence of Reyranella soli NBRC 108950.</title>
        <authorList>
            <person name="Hosoyama A."/>
            <person name="Uohara A."/>
            <person name="Ohji S."/>
            <person name="Ichikawa N."/>
        </authorList>
    </citation>
    <scope>NUCLEOTIDE SEQUENCE [LARGE SCALE GENOMIC DNA]</scope>
    <source>
        <strain evidence="4 5">NBRC 108950</strain>
    </source>
</reference>
<dbReference type="SUPFAM" id="SSF51679">
    <property type="entry name" value="Bacterial luciferase-like"/>
    <property type="match status" value="1"/>
</dbReference>
<evidence type="ECO:0000256" key="1">
    <source>
        <dbReference type="ARBA" id="ARBA00023002"/>
    </source>
</evidence>
<feature type="domain" description="Luciferase-like" evidence="3">
    <location>
        <begin position="1"/>
        <end position="319"/>
    </location>
</feature>
<dbReference type="Gene3D" id="3.20.20.30">
    <property type="entry name" value="Luciferase-like domain"/>
    <property type="match status" value="1"/>
</dbReference>
<evidence type="ECO:0000259" key="3">
    <source>
        <dbReference type="Pfam" id="PF00296"/>
    </source>
</evidence>
<evidence type="ECO:0000313" key="5">
    <source>
        <dbReference type="Proteomes" id="UP000321058"/>
    </source>
</evidence>
<dbReference type="GO" id="GO:0016705">
    <property type="term" value="F:oxidoreductase activity, acting on paired donors, with incorporation or reduction of molecular oxygen"/>
    <property type="evidence" value="ECO:0007669"/>
    <property type="project" value="InterPro"/>
</dbReference>
<dbReference type="InterPro" id="IPR050766">
    <property type="entry name" value="Bact_Lucif_Oxidored"/>
</dbReference>
<keyword evidence="5" id="KW-1185">Reference proteome</keyword>
<dbReference type="GO" id="GO:0004497">
    <property type="term" value="F:monooxygenase activity"/>
    <property type="evidence" value="ECO:0007669"/>
    <property type="project" value="UniProtKB-KW"/>
</dbReference>